<dbReference type="Proteomes" id="UP000054632">
    <property type="component" value="Unassembled WGS sequence"/>
</dbReference>
<accession>A0A0V1DLU5</accession>
<dbReference type="EMBL" id="JYDR01002894">
    <property type="protein sequence ID" value="KRY61939.1"/>
    <property type="molecule type" value="Genomic_DNA"/>
</dbReference>
<dbReference type="AlphaFoldDB" id="A0A0V1DLU5"/>
<evidence type="ECO:0000313" key="2">
    <source>
        <dbReference type="Proteomes" id="UP000054632"/>
    </source>
</evidence>
<sequence length="35" mass="3785">MNGSLHYIIVERRWVVVLGGTETSIASEHSPGSCV</sequence>
<reference evidence="1 2" key="1">
    <citation type="submission" date="2015-01" db="EMBL/GenBank/DDBJ databases">
        <title>Evolution of Trichinella species and genotypes.</title>
        <authorList>
            <person name="Korhonen P.K."/>
            <person name="Edoardo P."/>
            <person name="Giuseppe L.R."/>
            <person name="Gasser R.B."/>
        </authorList>
    </citation>
    <scope>NUCLEOTIDE SEQUENCE [LARGE SCALE GENOMIC DNA]</scope>
    <source>
        <strain evidence="1">ISS13</strain>
    </source>
</reference>
<protein>
    <submittedName>
        <fullName evidence="1">Uncharacterized protein</fullName>
    </submittedName>
</protein>
<name>A0A0V1DLU5_TRIPS</name>
<comment type="caution">
    <text evidence="1">The sequence shown here is derived from an EMBL/GenBank/DDBJ whole genome shotgun (WGS) entry which is preliminary data.</text>
</comment>
<evidence type="ECO:0000313" key="1">
    <source>
        <dbReference type="EMBL" id="KRY61939.1"/>
    </source>
</evidence>
<organism evidence="1 2">
    <name type="scientific">Trichinella pseudospiralis</name>
    <name type="common">Parasitic roundworm</name>
    <dbReference type="NCBI Taxonomy" id="6337"/>
    <lineage>
        <taxon>Eukaryota</taxon>
        <taxon>Metazoa</taxon>
        <taxon>Ecdysozoa</taxon>
        <taxon>Nematoda</taxon>
        <taxon>Enoplea</taxon>
        <taxon>Dorylaimia</taxon>
        <taxon>Trichinellida</taxon>
        <taxon>Trichinellidae</taxon>
        <taxon>Trichinella</taxon>
    </lineage>
</organism>
<gene>
    <name evidence="1" type="ORF">T4A_10650</name>
</gene>
<proteinExistence type="predicted"/>